<keyword evidence="1" id="KW-0812">Transmembrane</keyword>
<sequence length="520" mass="59308">MSYSIHGQVQNASLFIPNKHSDMTTVPTVLTADSSNHQFRRFSSQTDPDEINISSHSNTISDGGAFVSVEASNYSDFQSVEVSTSAVLHYCKRKILIPYFRLLALLGWRPLLSPGTPQDVNVCVKVFNTGYTITVLAFIVIGYILQYAACFRRDGFGPYVMERSVLPQLKVTSARPSSLFLYHYPLEFNNSYYKHLSFPIQPQTQQHCNGSAVGIYILPDVLHLSSYIYVLYQMRVPEREQLEHLMERVFLQTTVTHAWHLSQRKLIRRLRAFLGMGLCWVLLSVSPQILHMMSDFEINFTWMNPHYNFLRILLIVLMLVTLLWNDIVCVAIATSYSVHCQLIISYLENISYAVREKTLSFQEFYKEIMEARKFINYLNEDQAVGVSLLILNYGCQTTTAIYGFVSDTSNSTRDVFIFISVLSSVVLWIILLAFPVIQAARLTSSCRALRKLGHELRARPFGYQDTSQDDLDSVLLYTTSLKMQAKLFRTPVRGAYLILGLTVLSFILLLLAQLNDIHLG</sequence>
<feature type="transmembrane region" description="Helical" evidence="1">
    <location>
        <begin position="383"/>
        <end position="404"/>
    </location>
</feature>
<reference evidence="3" key="1">
    <citation type="submission" date="2025-08" db="UniProtKB">
        <authorList>
            <consortium name="RefSeq"/>
        </authorList>
    </citation>
    <scope>IDENTIFICATION</scope>
    <source>
        <tissue evidence="3">Muscle</tissue>
    </source>
</reference>
<dbReference type="PANTHER" id="PTHR38337:SF1">
    <property type="entry name" value="GUSTATORY RECEPTOR"/>
    <property type="match status" value="1"/>
</dbReference>
<keyword evidence="1" id="KW-0472">Membrane</keyword>
<evidence type="ECO:0000313" key="3">
    <source>
        <dbReference type="RefSeq" id="XP_022252939.1"/>
    </source>
</evidence>
<feature type="transmembrane region" description="Helical" evidence="1">
    <location>
        <begin position="270"/>
        <end position="289"/>
    </location>
</feature>
<feature type="transmembrane region" description="Helical" evidence="1">
    <location>
        <begin position="131"/>
        <end position="151"/>
    </location>
</feature>
<evidence type="ECO:0000256" key="1">
    <source>
        <dbReference type="SAM" id="Phobius"/>
    </source>
</evidence>
<evidence type="ECO:0000313" key="2">
    <source>
        <dbReference type="Proteomes" id="UP000694941"/>
    </source>
</evidence>
<dbReference type="Proteomes" id="UP000694941">
    <property type="component" value="Unplaced"/>
</dbReference>
<feature type="transmembrane region" description="Helical" evidence="1">
    <location>
        <begin position="309"/>
        <end position="333"/>
    </location>
</feature>
<gene>
    <name evidence="3" type="primary">LOC106468871</name>
</gene>
<name>A0ABM1TAN3_LIMPO</name>
<dbReference type="RefSeq" id="XP_022252939.1">
    <property type="nucleotide sequence ID" value="XM_022397231.1"/>
</dbReference>
<organism evidence="2 3">
    <name type="scientific">Limulus polyphemus</name>
    <name type="common">Atlantic horseshoe crab</name>
    <dbReference type="NCBI Taxonomy" id="6850"/>
    <lineage>
        <taxon>Eukaryota</taxon>
        <taxon>Metazoa</taxon>
        <taxon>Ecdysozoa</taxon>
        <taxon>Arthropoda</taxon>
        <taxon>Chelicerata</taxon>
        <taxon>Merostomata</taxon>
        <taxon>Xiphosura</taxon>
        <taxon>Limulidae</taxon>
        <taxon>Limulus</taxon>
    </lineage>
</organism>
<feature type="transmembrane region" description="Helical" evidence="1">
    <location>
        <begin position="494"/>
        <end position="514"/>
    </location>
</feature>
<keyword evidence="1" id="KW-1133">Transmembrane helix</keyword>
<proteinExistence type="predicted"/>
<accession>A0ABM1TAN3</accession>
<protein>
    <submittedName>
        <fullName evidence="3">Uncharacterized protein LOC106468871 isoform X1</fullName>
    </submittedName>
</protein>
<dbReference type="GeneID" id="106468871"/>
<dbReference type="PANTHER" id="PTHR38337">
    <property type="entry name" value="AGAP010540-PA"/>
    <property type="match status" value="1"/>
</dbReference>
<feature type="transmembrane region" description="Helical" evidence="1">
    <location>
        <begin position="95"/>
        <end position="111"/>
    </location>
</feature>
<keyword evidence="2" id="KW-1185">Reference proteome</keyword>
<feature type="transmembrane region" description="Helical" evidence="1">
    <location>
        <begin position="416"/>
        <end position="437"/>
    </location>
</feature>